<name>A0CXT0_PARTE</name>
<proteinExistence type="inferred from homology"/>
<dbReference type="STRING" id="5888.A0CXT0"/>
<evidence type="ECO:0000256" key="2">
    <source>
        <dbReference type="ARBA" id="ARBA00022670"/>
    </source>
</evidence>
<dbReference type="Gene3D" id="3.40.630.20">
    <property type="entry name" value="Peptidase C15, pyroglutamyl peptidase I-like"/>
    <property type="match status" value="1"/>
</dbReference>
<evidence type="ECO:0000256" key="3">
    <source>
        <dbReference type="ARBA" id="ARBA00022801"/>
    </source>
</evidence>
<keyword evidence="2" id="KW-0645">Protease</keyword>
<evidence type="ECO:0000256" key="1">
    <source>
        <dbReference type="ARBA" id="ARBA00006641"/>
    </source>
</evidence>
<dbReference type="eggNOG" id="KOG4755">
    <property type="taxonomic scope" value="Eukaryota"/>
</dbReference>
<dbReference type="GeneID" id="5028779"/>
<sequence length="216" mass="25458">MQNNNFKHINLSGFGEWGKTERNPSALLIQQLSQQQKQELNIQSIQVLKVTKEACDEYLSQIDNKNAINIHIGLFNELQNFQLEICAYNKLDYELSDFNGCKIRRVKIDQEIDMDEQIKSTLNITQIISQLQQLGYQVNKSYNPGRFLCNYLYYQSLKQNPQTIFIHVPQYQTISEEQQMKFLLDLIQILLKISNTNDIQKSNWNQTENYYSQKCD</sequence>
<dbReference type="OrthoDB" id="407146at2759"/>
<evidence type="ECO:0000313" key="6">
    <source>
        <dbReference type="Proteomes" id="UP000000600"/>
    </source>
</evidence>
<dbReference type="Proteomes" id="UP000000600">
    <property type="component" value="Unassembled WGS sequence"/>
</dbReference>
<accession>A0CXT0</accession>
<dbReference type="InterPro" id="IPR016125">
    <property type="entry name" value="Peptidase_C15-like"/>
</dbReference>
<evidence type="ECO:0000256" key="4">
    <source>
        <dbReference type="ARBA" id="ARBA00022807"/>
    </source>
</evidence>
<keyword evidence="3" id="KW-0378">Hydrolase</keyword>
<dbReference type="GO" id="GO:0006508">
    <property type="term" value="P:proteolysis"/>
    <property type="evidence" value="ECO:0007669"/>
    <property type="project" value="UniProtKB-KW"/>
</dbReference>
<dbReference type="RefSeq" id="XP_001442994.1">
    <property type="nucleotide sequence ID" value="XM_001442957.1"/>
</dbReference>
<gene>
    <name evidence="5" type="ORF">GSPATT00011229001</name>
</gene>
<protein>
    <recommendedName>
        <fullName evidence="7">Pyrrolidone-carboxylate peptidase</fullName>
    </recommendedName>
</protein>
<dbReference type="InParanoid" id="A0CXT0"/>
<keyword evidence="4" id="KW-0788">Thiol protease</keyword>
<dbReference type="PANTHER" id="PTHR23402:SF1">
    <property type="entry name" value="PYROGLUTAMYL-PEPTIDASE I"/>
    <property type="match status" value="1"/>
</dbReference>
<dbReference type="HOGENOM" id="CLU_070714_0_0_1"/>
<dbReference type="InterPro" id="IPR036440">
    <property type="entry name" value="Peptidase_C15-like_sf"/>
</dbReference>
<dbReference type="SUPFAM" id="SSF53182">
    <property type="entry name" value="Pyrrolidone carboxyl peptidase (pyroglutamate aminopeptidase)"/>
    <property type="match status" value="1"/>
</dbReference>
<dbReference type="GO" id="GO:0008234">
    <property type="term" value="F:cysteine-type peptidase activity"/>
    <property type="evidence" value="ECO:0007669"/>
    <property type="project" value="UniProtKB-KW"/>
</dbReference>
<dbReference type="EMBL" id="CT868208">
    <property type="protein sequence ID" value="CAK75597.1"/>
    <property type="molecule type" value="Genomic_DNA"/>
</dbReference>
<dbReference type="FunFam" id="3.40.630.20:FF:000003">
    <property type="entry name" value="Pyrrolidone-carboxylate peptidase isoform A"/>
    <property type="match status" value="1"/>
</dbReference>
<organism evidence="5 6">
    <name type="scientific">Paramecium tetraurelia</name>
    <dbReference type="NCBI Taxonomy" id="5888"/>
    <lineage>
        <taxon>Eukaryota</taxon>
        <taxon>Sar</taxon>
        <taxon>Alveolata</taxon>
        <taxon>Ciliophora</taxon>
        <taxon>Intramacronucleata</taxon>
        <taxon>Oligohymenophorea</taxon>
        <taxon>Peniculida</taxon>
        <taxon>Parameciidae</taxon>
        <taxon>Paramecium</taxon>
    </lineage>
</organism>
<dbReference type="AlphaFoldDB" id="A0CXT0"/>
<dbReference type="OMA" id="CAYNIAD"/>
<reference evidence="5 6" key="1">
    <citation type="journal article" date="2006" name="Nature">
        <title>Global trends of whole-genome duplications revealed by the ciliate Paramecium tetraurelia.</title>
        <authorList>
            <consortium name="Genoscope"/>
            <person name="Aury J.-M."/>
            <person name="Jaillon O."/>
            <person name="Duret L."/>
            <person name="Noel B."/>
            <person name="Jubin C."/>
            <person name="Porcel B.M."/>
            <person name="Segurens B."/>
            <person name="Daubin V."/>
            <person name="Anthouard V."/>
            <person name="Aiach N."/>
            <person name="Arnaiz O."/>
            <person name="Billaut A."/>
            <person name="Beisson J."/>
            <person name="Blanc I."/>
            <person name="Bouhouche K."/>
            <person name="Camara F."/>
            <person name="Duharcourt S."/>
            <person name="Guigo R."/>
            <person name="Gogendeau D."/>
            <person name="Katinka M."/>
            <person name="Keller A.-M."/>
            <person name="Kissmehl R."/>
            <person name="Klotz C."/>
            <person name="Koll F."/>
            <person name="Le Moue A."/>
            <person name="Lepere C."/>
            <person name="Malinsky S."/>
            <person name="Nowacki M."/>
            <person name="Nowak J.K."/>
            <person name="Plattner H."/>
            <person name="Poulain J."/>
            <person name="Ruiz F."/>
            <person name="Serrano V."/>
            <person name="Zagulski M."/>
            <person name="Dessen P."/>
            <person name="Betermier M."/>
            <person name="Weissenbach J."/>
            <person name="Scarpelli C."/>
            <person name="Schachter V."/>
            <person name="Sperling L."/>
            <person name="Meyer E."/>
            <person name="Cohen J."/>
            <person name="Wincker P."/>
        </authorList>
    </citation>
    <scope>NUCLEOTIDE SEQUENCE [LARGE SCALE GENOMIC DNA]</scope>
    <source>
        <strain evidence="5 6">Stock d4-2</strain>
    </source>
</reference>
<evidence type="ECO:0000313" key="5">
    <source>
        <dbReference type="EMBL" id="CAK75597.1"/>
    </source>
</evidence>
<comment type="similarity">
    <text evidence="1">Belongs to the peptidase C15 family.</text>
</comment>
<keyword evidence="6" id="KW-1185">Reference proteome</keyword>
<evidence type="ECO:0008006" key="7">
    <source>
        <dbReference type="Google" id="ProtNLM"/>
    </source>
</evidence>
<dbReference type="KEGG" id="ptm:GSPATT00011229001"/>
<dbReference type="Pfam" id="PF01470">
    <property type="entry name" value="Peptidase_C15"/>
    <property type="match status" value="1"/>
</dbReference>
<dbReference type="PANTHER" id="PTHR23402">
    <property type="entry name" value="PROTEASE FAMILY C15 PYROGLUTAMYL-PEPTIDASE I-RELATED"/>
    <property type="match status" value="1"/>
</dbReference>